<dbReference type="InterPro" id="IPR050256">
    <property type="entry name" value="Glycosyltransferase_2"/>
</dbReference>
<evidence type="ECO:0000313" key="10">
    <source>
        <dbReference type="EMBL" id="MBA5628324.1"/>
    </source>
</evidence>
<evidence type="ECO:0000256" key="6">
    <source>
        <dbReference type="ARBA" id="ARBA00022989"/>
    </source>
</evidence>
<keyword evidence="5" id="KW-0448">Lipopolysaccharide biosynthesis</keyword>
<name>A0A838ZIY8_9FLAO</name>
<keyword evidence="11" id="KW-1185">Reference proteome</keyword>
<dbReference type="Pfam" id="PF00535">
    <property type="entry name" value="Glycos_transf_2"/>
    <property type="match status" value="1"/>
</dbReference>
<dbReference type="SUPFAM" id="SSF53448">
    <property type="entry name" value="Nucleotide-diphospho-sugar transferases"/>
    <property type="match status" value="1"/>
</dbReference>
<keyword evidence="4 8" id="KW-0812">Transmembrane</keyword>
<organism evidence="10 11">
    <name type="scientific">Moheibacter lacus</name>
    <dbReference type="NCBI Taxonomy" id="2745851"/>
    <lineage>
        <taxon>Bacteria</taxon>
        <taxon>Pseudomonadati</taxon>
        <taxon>Bacteroidota</taxon>
        <taxon>Flavobacteriia</taxon>
        <taxon>Flavobacteriales</taxon>
        <taxon>Weeksellaceae</taxon>
        <taxon>Moheibacter</taxon>
    </lineage>
</organism>
<evidence type="ECO:0000256" key="5">
    <source>
        <dbReference type="ARBA" id="ARBA00022985"/>
    </source>
</evidence>
<keyword evidence="1" id="KW-1003">Cell membrane</keyword>
<dbReference type="RefSeq" id="WP_182041929.1">
    <property type="nucleotide sequence ID" value="NZ_JACDZE010000001.1"/>
</dbReference>
<evidence type="ECO:0000256" key="3">
    <source>
        <dbReference type="ARBA" id="ARBA00022679"/>
    </source>
</evidence>
<accession>A0A838ZIY8</accession>
<evidence type="ECO:0000256" key="1">
    <source>
        <dbReference type="ARBA" id="ARBA00022475"/>
    </source>
</evidence>
<gene>
    <name evidence="10" type="ORF">HU137_00900</name>
</gene>
<keyword evidence="3 10" id="KW-0808">Transferase</keyword>
<keyword evidence="6 8" id="KW-1133">Transmembrane helix</keyword>
<keyword evidence="2" id="KW-0328">Glycosyltransferase</keyword>
<protein>
    <submittedName>
        <fullName evidence="10">Glycosyltransferase</fullName>
    </submittedName>
</protein>
<dbReference type="GO" id="GO:0005886">
    <property type="term" value="C:plasma membrane"/>
    <property type="evidence" value="ECO:0007669"/>
    <property type="project" value="TreeGrafter"/>
</dbReference>
<proteinExistence type="predicted"/>
<dbReference type="AlphaFoldDB" id="A0A838ZIY8"/>
<dbReference type="PANTHER" id="PTHR48090">
    <property type="entry name" value="UNDECAPRENYL-PHOSPHATE 4-DEOXY-4-FORMAMIDO-L-ARABINOSE TRANSFERASE-RELATED"/>
    <property type="match status" value="1"/>
</dbReference>
<dbReference type="Proteomes" id="UP000552241">
    <property type="component" value="Unassembled WGS sequence"/>
</dbReference>
<evidence type="ECO:0000256" key="4">
    <source>
        <dbReference type="ARBA" id="ARBA00022692"/>
    </source>
</evidence>
<dbReference type="GO" id="GO:0009103">
    <property type="term" value="P:lipopolysaccharide biosynthetic process"/>
    <property type="evidence" value="ECO:0007669"/>
    <property type="project" value="UniProtKB-KW"/>
</dbReference>
<evidence type="ECO:0000256" key="7">
    <source>
        <dbReference type="ARBA" id="ARBA00023136"/>
    </source>
</evidence>
<dbReference type="GO" id="GO:0099621">
    <property type="term" value="F:undecaprenyl-phosphate 4-deoxy-4-formamido-L-arabinose transferase activity"/>
    <property type="evidence" value="ECO:0007669"/>
    <property type="project" value="TreeGrafter"/>
</dbReference>
<dbReference type="PANTHER" id="PTHR48090:SF3">
    <property type="entry name" value="UNDECAPRENYL-PHOSPHATE 4-DEOXY-4-FORMAMIDO-L-ARABINOSE TRANSFERASE"/>
    <property type="match status" value="1"/>
</dbReference>
<keyword evidence="7 8" id="KW-0472">Membrane</keyword>
<evidence type="ECO:0000256" key="8">
    <source>
        <dbReference type="SAM" id="Phobius"/>
    </source>
</evidence>
<sequence length="326" mass="37558">MHISVVIPLLNEQDSLEELFQRIKSVCLENEFKFEVIFIDDGSSDNSWKVIEFLSEVNPEIKGIRFRKNYGKSQALMAAFKQAQGEVFITMDADLQDFPEEIPELYGELKTKNADIISGWKQNRQDPKLTKNLPSKIFNSVARKVSGLELHDFNCGLKAYRNEVAKELELHGDMHRYIPVLAKNLGFGRIYEKRVRHQARKYGKSKFGKRRFVNGFLDLITLSFLNKFGTKPMHLFGAIGTLMFIIGFLAAVYLGLDKLFKVYILEKNARLITDNPFFYISLVAMVLGTQLFLAGFLGEILVRFTKNKQEFEIRETLNLNSKKQFS</sequence>
<comment type="caution">
    <text evidence="10">The sequence shown here is derived from an EMBL/GenBank/DDBJ whole genome shotgun (WGS) entry which is preliminary data.</text>
</comment>
<dbReference type="CDD" id="cd04187">
    <property type="entry name" value="DPM1_like_bac"/>
    <property type="match status" value="1"/>
</dbReference>
<dbReference type="InterPro" id="IPR001173">
    <property type="entry name" value="Glyco_trans_2-like"/>
</dbReference>
<evidence type="ECO:0000313" key="11">
    <source>
        <dbReference type="Proteomes" id="UP000552241"/>
    </source>
</evidence>
<dbReference type="EMBL" id="JACDZE010000001">
    <property type="protein sequence ID" value="MBA5628324.1"/>
    <property type="molecule type" value="Genomic_DNA"/>
</dbReference>
<feature type="transmembrane region" description="Helical" evidence="8">
    <location>
        <begin position="235"/>
        <end position="256"/>
    </location>
</feature>
<evidence type="ECO:0000256" key="2">
    <source>
        <dbReference type="ARBA" id="ARBA00022676"/>
    </source>
</evidence>
<reference evidence="10 11" key="1">
    <citation type="submission" date="2020-07" db="EMBL/GenBank/DDBJ databases">
        <title>Moheibacter lacus sp. nov., a member of the family Flavobacteriaceae isolated from freshwater lake sediment.</title>
        <authorList>
            <person name="Liu Y."/>
        </authorList>
    </citation>
    <scope>NUCLEOTIDE SEQUENCE [LARGE SCALE GENOMIC DNA]</scope>
    <source>
        <strain evidence="10 11">BDHS18</strain>
    </source>
</reference>
<dbReference type="InterPro" id="IPR029044">
    <property type="entry name" value="Nucleotide-diphossugar_trans"/>
</dbReference>
<dbReference type="Gene3D" id="3.90.550.10">
    <property type="entry name" value="Spore Coat Polysaccharide Biosynthesis Protein SpsA, Chain A"/>
    <property type="match status" value="1"/>
</dbReference>
<feature type="transmembrane region" description="Helical" evidence="8">
    <location>
        <begin position="276"/>
        <end position="302"/>
    </location>
</feature>
<feature type="domain" description="Glycosyltransferase 2-like" evidence="9">
    <location>
        <begin position="4"/>
        <end position="168"/>
    </location>
</feature>
<evidence type="ECO:0000259" key="9">
    <source>
        <dbReference type="Pfam" id="PF00535"/>
    </source>
</evidence>